<reference evidence="3" key="2">
    <citation type="submission" date="2014-02" db="EMBL/GenBank/DDBJ databases">
        <title>Draft Genome Sequence of extremely halophilic bacteria Halorhodospira halochloris.</title>
        <authorList>
            <person name="Singh K.S."/>
        </authorList>
    </citation>
    <scope>NUCLEOTIDE SEQUENCE [LARGE SCALE GENOMIC DNA]</scope>
    <source>
        <strain evidence="3">A</strain>
    </source>
</reference>
<reference evidence="2 3" key="1">
    <citation type="journal article" date="2014" name="J Genomics">
        <title>Draft Genome Sequence of the Extremely Halophilic Phototrophic Purple Sulfur Bacterium Halorhodospira halochloris.</title>
        <authorList>
            <person name="Singh K.S."/>
            <person name="Kirksey J."/>
            <person name="Hoff W.D."/>
            <person name="Deole R."/>
        </authorList>
    </citation>
    <scope>NUCLEOTIDE SEQUENCE [LARGE SCALE GENOMIC DNA]</scope>
    <source>
        <strain evidence="2 3">A</strain>
    </source>
</reference>
<name>W8L5S8_9GAMM</name>
<dbReference type="Pfam" id="PF12784">
    <property type="entry name" value="PDDEXK_2"/>
    <property type="match status" value="1"/>
</dbReference>
<organism evidence="2 3">
    <name type="scientific">Ectothiorhodospira haloalkaliphila</name>
    <dbReference type="NCBI Taxonomy" id="421628"/>
    <lineage>
        <taxon>Bacteria</taxon>
        <taxon>Pseudomonadati</taxon>
        <taxon>Pseudomonadota</taxon>
        <taxon>Gammaproteobacteria</taxon>
        <taxon>Chromatiales</taxon>
        <taxon>Ectothiorhodospiraceae</taxon>
        <taxon>Ectothiorhodospira</taxon>
    </lineage>
</organism>
<accession>W8L5S8</accession>
<dbReference type="HOGENOM" id="CLU_057504_0_2_6"/>
<dbReference type="InterPro" id="IPR010106">
    <property type="entry name" value="RpnA"/>
</dbReference>
<evidence type="ECO:0000256" key="1">
    <source>
        <dbReference type="SAM" id="MobiDB-lite"/>
    </source>
</evidence>
<dbReference type="NCBIfam" id="TIGR01784">
    <property type="entry name" value="T_den_put_tspse"/>
    <property type="match status" value="1"/>
</dbReference>
<dbReference type="EMBL" id="CP007268">
    <property type="protein sequence ID" value="AHK79230.1"/>
    <property type="molecule type" value="Genomic_DNA"/>
</dbReference>
<dbReference type="KEGG" id="hhc:M911_08785"/>
<dbReference type="PANTHER" id="PTHR41317:SF1">
    <property type="entry name" value="PD-(D_E)XK NUCLEASE FAMILY TRANSPOSASE"/>
    <property type="match status" value="1"/>
</dbReference>
<keyword evidence="3" id="KW-1185">Reference proteome</keyword>
<proteinExistence type="predicted"/>
<sequence length="293" mass="33609">MSQLLDPTNDYVFKRLLSEAPDLLVALINDLRPDLPNIASVEVLNPNIEASELTGKYIILDVLARDGEGHCYNVEVQVRRYGAWHKRGLFYLARTLGNQLNAGEDYQHLRASVGLHLLDFDLFTHSEAERQQAVWRFEMRDETQPEVTLGNVLQMNLIELRKADTLGLPPGPLSDWITFFKHWRETLTMAKIAHEPVQQAMNRLKKLSADEEARRLAFVRERALRDEVSLLNEAKREGREEGREEGLEQGRLQAKQETARNLIARTEMDDQMISQISGLALEEVVSLRHEVPH</sequence>
<evidence type="ECO:0008006" key="4">
    <source>
        <dbReference type="Google" id="ProtNLM"/>
    </source>
</evidence>
<dbReference type="AlphaFoldDB" id="W8L5S8"/>
<gene>
    <name evidence="2" type="ORF">M911_08785</name>
</gene>
<dbReference type="PANTHER" id="PTHR41317">
    <property type="entry name" value="PD-(D_E)XK NUCLEASE FAMILY TRANSPOSASE"/>
    <property type="match status" value="1"/>
</dbReference>
<evidence type="ECO:0000313" key="3">
    <source>
        <dbReference type="Proteomes" id="UP000019442"/>
    </source>
</evidence>
<dbReference type="RefSeq" id="WP_025281674.1">
    <property type="nucleotide sequence ID" value="NZ_CP007268.1"/>
</dbReference>
<feature type="region of interest" description="Disordered" evidence="1">
    <location>
        <begin position="234"/>
        <end position="254"/>
    </location>
</feature>
<dbReference type="PATRIC" id="fig|1354791.3.peg.2206"/>
<feature type="compositionally biased region" description="Basic and acidic residues" evidence="1">
    <location>
        <begin position="234"/>
        <end position="248"/>
    </location>
</feature>
<evidence type="ECO:0000313" key="2">
    <source>
        <dbReference type="EMBL" id="AHK79230.1"/>
    </source>
</evidence>
<dbReference type="OrthoDB" id="6147274at2"/>
<protein>
    <recommendedName>
        <fullName evidence="4">Rpn family recombination-promoting nuclease/putative transposase</fullName>
    </recommendedName>
</protein>
<dbReference type="Proteomes" id="UP000019442">
    <property type="component" value="Chromosome"/>
</dbReference>